<sequence>MALMYGKEKDADHDIEHSSDPGFISFFSRLPAKSPENGTVRLFDRNDFYSVHGPDAHYVAAQVFRTNSVIKYLGAGGKAAGLPSVTLSHTLALSFLRDALTAKQLRVEIWKPAPGQTKKASKFVLEKEVRATTRPDTYIVYVGLSLTL</sequence>
<keyword evidence="3" id="KW-1185">Reference proteome</keyword>
<dbReference type="GO" id="GO:0006298">
    <property type="term" value="P:mismatch repair"/>
    <property type="evidence" value="ECO:0007669"/>
    <property type="project" value="InterPro"/>
</dbReference>
<dbReference type="Gene3D" id="3.40.1170.10">
    <property type="entry name" value="DNA repair protein MutS, domain I"/>
    <property type="match status" value="1"/>
</dbReference>
<dbReference type="InterPro" id="IPR007695">
    <property type="entry name" value="DNA_mismatch_repair_MutS-lik_N"/>
</dbReference>
<protein>
    <recommendedName>
        <fullName evidence="1">DNA mismatch repair protein MutS-like N-terminal domain-containing protein</fullName>
    </recommendedName>
</protein>
<dbReference type="AlphaFoldDB" id="F8QGP3"/>
<dbReference type="OrthoDB" id="121051at2759"/>
<dbReference type="Proteomes" id="UP000008063">
    <property type="component" value="Unassembled WGS sequence"/>
</dbReference>
<dbReference type="STRING" id="936435.F8QGP3"/>
<feature type="domain" description="DNA mismatch repair protein MutS-like N-terminal" evidence="1">
    <location>
        <begin position="22"/>
        <end position="132"/>
    </location>
</feature>
<dbReference type="InterPro" id="IPR016151">
    <property type="entry name" value="DNA_mismatch_repair_MutS_N"/>
</dbReference>
<dbReference type="GO" id="GO:0030983">
    <property type="term" value="F:mismatched DNA binding"/>
    <property type="evidence" value="ECO:0007669"/>
    <property type="project" value="InterPro"/>
</dbReference>
<name>F8QGP3_SERL3</name>
<dbReference type="HOGENOM" id="CLU_2067009_0_0_1"/>
<evidence type="ECO:0000313" key="3">
    <source>
        <dbReference type="Proteomes" id="UP000008063"/>
    </source>
</evidence>
<dbReference type="GO" id="GO:0005524">
    <property type="term" value="F:ATP binding"/>
    <property type="evidence" value="ECO:0007669"/>
    <property type="project" value="InterPro"/>
</dbReference>
<organism evidence="3">
    <name type="scientific">Serpula lacrymans var. lacrymans (strain S7.3)</name>
    <name type="common">Dry rot fungus</name>
    <dbReference type="NCBI Taxonomy" id="936435"/>
    <lineage>
        <taxon>Eukaryota</taxon>
        <taxon>Fungi</taxon>
        <taxon>Dikarya</taxon>
        <taxon>Basidiomycota</taxon>
        <taxon>Agaricomycotina</taxon>
        <taxon>Agaricomycetes</taxon>
        <taxon>Agaricomycetidae</taxon>
        <taxon>Boletales</taxon>
        <taxon>Coniophorineae</taxon>
        <taxon>Serpulaceae</taxon>
        <taxon>Serpula</taxon>
    </lineage>
</organism>
<evidence type="ECO:0000259" key="1">
    <source>
        <dbReference type="Pfam" id="PF01624"/>
    </source>
</evidence>
<dbReference type="EMBL" id="GL945502">
    <property type="protein sequence ID" value="EGN92589.1"/>
    <property type="molecule type" value="Genomic_DNA"/>
</dbReference>
<proteinExistence type="predicted"/>
<accession>F8QGP3</accession>
<dbReference type="InParanoid" id="F8QGP3"/>
<gene>
    <name evidence="2" type="ORF">SERLA73DRAFT_117197</name>
</gene>
<dbReference type="Pfam" id="PF01624">
    <property type="entry name" value="MutS_I"/>
    <property type="match status" value="1"/>
</dbReference>
<reference evidence="3" key="1">
    <citation type="journal article" date="2011" name="Science">
        <title>The plant cell wall-decomposing machinery underlies the functional diversity of forest fungi.</title>
        <authorList>
            <person name="Eastwood D.C."/>
            <person name="Floudas D."/>
            <person name="Binder M."/>
            <person name="Majcherczyk A."/>
            <person name="Schneider P."/>
            <person name="Aerts A."/>
            <person name="Asiegbu F.O."/>
            <person name="Baker S.E."/>
            <person name="Barry K."/>
            <person name="Bendiksby M."/>
            <person name="Blumentritt M."/>
            <person name="Coutinho P.M."/>
            <person name="Cullen D."/>
            <person name="de Vries R.P."/>
            <person name="Gathman A."/>
            <person name="Goodell B."/>
            <person name="Henrissat B."/>
            <person name="Ihrmark K."/>
            <person name="Kauserud H."/>
            <person name="Kohler A."/>
            <person name="LaButti K."/>
            <person name="Lapidus A."/>
            <person name="Lavin J.L."/>
            <person name="Lee Y.-H."/>
            <person name="Lindquist E."/>
            <person name="Lilly W."/>
            <person name="Lucas S."/>
            <person name="Morin E."/>
            <person name="Murat C."/>
            <person name="Oguiza J.A."/>
            <person name="Park J."/>
            <person name="Pisabarro A.G."/>
            <person name="Riley R."/>
            <person name="Rosling A."/>
            <person name="Salamov A."/>
            <person name="Schmidt O."/>
            <person name="Schmutz J."/>
            <person name="Skrede I."/>
            <person name="Stenlid J."/>
            <person name="Wiebenga A."/>
            <person name="Xie X."/>
            <person name="Kuees U."/>
            <person name="Hibbett D.S."/>
            <person name="Hoffmeister D."/>
            <person name="Hoegberg N."/>
            <person name="Martin F."/>
            <person name="Grigoriev I.V."/>
            <person name="Watkinson S.C."/>
        </authorList>
    </citation>
    <scope>NUCLEOTIDE SEQUENCE [LARGE SCALE GENOMIC DNA]</scope>
    <source>
        <strain evidence="3">strain S7.3</strain>
    </source>
</reference>
<evidence type="ECO:0000313" key="2">
    <source>
        <dbReference type="EMBL" id="EGN92589.1"/>
    </source>
</evidence>